<organism evidence="3 4">
    <name type="scientific">Pyxidicoccus fallax</name>
    <dbReference type="NCBI Taxonomy" id="394095"/>
    <lineage>
        <taxon>Bacteria</taxon>
        <taxon>Pseudomonadati</taxon>
        <taxon>Myxococcota</taxon>
        <taxon>Myxococcia</taxon>
        <taxon>Myxococcales</taxon>
        <taxon>Cystobacterineae</taxon>
        <taxon>Myxococcaceae</taxon>
        <taxon>Pyxidicoccus</taxon>
    </lineage>
</organism>
<accession>A0A848LTT8</accession>
<dbReference type="Proteomes" id="UP000518300">
    <property type="component" value="Unassembled WGS sequence"/>
</dbReference>
<dbReference type="GO" id="GO:0006508">
    <property type="term" value="P:proteolysis"/>
    <property type="evidence" value="ECO:0007669"/>
    <property type="project" value="InterPro"/>
</dbReference>
<dbReference type="RefSeq" id="WP_169350223.1">
    <property type="nucleotide sequence ID" value="NZ_JABBJJ010000289.1"/>
</dbReference>
<dbReference type="Pfam" id="PF01400">
    <property type="entry name" value="Astacin"/>
    <property type="match status" value="1"/>
</dbReference>
<evidence type="ECO:0000256" key="1">
    <source>
        <dbReference type="SAM" id="SignalP"/>
    </source>
</evidence>
<gene>
    <name evidence="3" type="ORF">HG543_40170</name>
</gene>
<dbReference type="EMBL" id="JABBJJ010000289">
    <property type="protein sequence ID" value="NMO21022.1"/>
    <property type="molecule type" value="Genomic_DNA"/>
</dbReference>
<proteinExistence type="predicted"/>
<name>A0A848LTT8_9BACT</name>
<dbReference type="Gene3D" id="3.40.390.10">
    <property type="entry name" value="Collagenase (Catalytic Domain)"/>
    <property type="match status" value="1"/>
</dbReference>
<reference evidence="3 4" key="1">
    <citation type="submission" date="2020-04" db="EMBL/GenBank/DDBJ databases">
        <title>Draft genome of Pyxidicoccus fallax type strain.</title>
        <authorList>
            <person name="Whitworth D.E."/>
        </authorList>
    </citation>
    <scope>NUCLEOTIDE SEQUENCE [LARGE SCALE GENOMIC DNA]</scope>
    <source>
        <strain evidence="3 4">DSM 14698</strain>
    </source>
</reference>
<keyword evidence="1" id="KW-0732">Signal</keyword>
<evidence type="ECO:0000313" key="4">
    <source>
        <dbReference type="Proteomes" id="UP000518300"/>
    </source>
</evidence>
<protein>
    <recommendedName>
        <fullName evidence="2">Peptidase M12A domain-containing protein</fullName>
    </recommendedName>
</protein>
<dbReference type="GO" id="GO:0004222">
    <property type="term" value="F:metalloendopeptidase activity"/>
    <property type="evidence" value="ECO:0007669"/>
    <property type="project" value="InterPro"/>
</dbReference>
<evidence type="ECO:0000259" key="2">
    <source>
        <dbReference type="Pfam" id="PF01400"/>
    </source>
</evidence>
<dbReference type="InterPro" id="IPR024079">
    <property type="entry name" value="MetalloPept_cat_dom_sf"/>
</dbReference>
<comment type="caution">
    <text evidence="3">The sequence shown here is derived from an EMBL/GenBank/DDBJ whole genome shotgun (WGS) entry which is preliminary data.</text>
</comment>
<sequence>MGTRRIWAGLAVLASTLGALPAHASLYWNHGVRSGTPSVCFVGDALTSRPARVQQVLEYIRDFERAANIRINYLGTCPAPTVQSNGDDWHGGDIRVVLPGTSVPFTGMVPGDGCPMFLDANGVYTGKNNGWGSWSNPPDELTLNRACRYNLKLGDDADANGVPWRDHTLHEFGHALGLYHEHERNDVDFAVCSASGFGGGRSSGHLTPYDRYSVMHYQFSSCGIDGNYGHAGLSAWDQLALHILYPEPVRVAELVGRTVIRTTEPLNLTSAWGSRGATLSVAASGFSWTLSGISYSSSSGLSTWLGAGTYPLQFSHADFLGRTYSYSGTVKVLTPADYAKQVVTPVATRTPLL</sequence>
<dbReference type="InterPro" id="IPR001506">
    <property type="entry name" value="Peptidase_M12A"/>
</dbReference>
<evidence type="ECO:0000313" key="3">
    <source>
        <dbReference type="EMBL" id="NMO21022.1"/>
    </source>
</evidence>
<feature type="signal peptide" evidence="1">
    <location>
        <begin position="1"/>
        <end position="24"/>
    </location>
</feature>
<feature type="chain" id="PRO_5032547763" description="Peptidase M12A domain-containing protein" evidence="1">
    <location>
        <begin position="25"/>
        <end position="353"/>
    </location>
</feature>
<keyword evidence="4" id="KW-1185">Reference proteome</keyword>
<dbReference type="AlphaFoldDB" id="A0A848LTT8"/>
<dbReference type="SUPFAM" id="SSF55486">
    <property type="entry name" value="Metalloproteases ('zincins'), catalytic domain"/>
    <property type="match status" value="1"/>
</dbReference>
<feature type="domain" description="Peptidase M12A" evidence="2">
    <location>
        <begin position="168"/>
        <end position="188"/>
    </location>
</feature>